<dbReference type="CDD" id="cd07771">
    <property type="entry name" value="ASKHA_NBD_FGGY_RhaB-like"/>
    <property type="match status" value="1"/>
</dbReference>
<dbReference type="Gene3D" id="3.30.420.40">
    <property type="match status" value="2"/>
</dbReference>
<dbReference type="AlphaFoldDB" id="A0A8J8M7M6"/>
<dbReference type="RefSeq" id="WP_212692192.1">
    <property type="nucleotide sequence ID" value="NZ_CP058561.1"/>
</dbReference>
<dbReference type="SUPFAM" id="SSF53067">
    <property type="entry name" value="Actin-like ATPase domain"/>
    <property type="match status" value="2"/>
</dbReference>
<evidence type="ECO:0000256" key="1">
    <source>
        <dbReference type="ARBA" id="ARBA00009156"/>
    </source>
</evidence>
<evidence type="ECO:0000256" key="6">
    <source>
        <dbReference type="ARBA" id="ARBA00023308"/>
    </source>
</evidence>
<evidence type="ECO:0000256" key="4">
    <source>
        <dbReference type="ARBA" id="ARBA00022777"/>
    </source>
</evidence>
<protein>
    <submittedName>
        <fullName evidence="9">Rhamnulokinase</fullName>
    </submittedName>
</protein>
<evidence type="ECO:0000313" key="10">
    <source>
        <dbReference type="Proteomes" id="UP000677305"/>
    </source>
</evidence>
<reference evidence="9 10" key="1">
    <citation type="submission" date="2020-07" db="EMBL/GenBank/DDBJ databases">
        <title>Vallitalea guaymasensis genome.</title>
        <authorList>
            <person name="Postec A."/>
        </authorList>
    </citation>
    <scope>NUCLEOTIDE SEQUENCE [LARGE SCALE GENOMIC DNA]</scope>
    <source>
        <strain evidence="9 10">Ra1766G1</strain>
    </source>
</reference>
<dbReference type="InterPro" id="IPR043129">
    <property type="entry name" value="ATPase_NBD"/>
</dbReference>
<dbReference type="InterPro" id="IPR050406">
    <property type="entry name" value="FGGY_Carb_Kinase"/>
</dbReference>
<dbReference type="Pfam" id="PF00370">
    <property type="entry name" value="FGGY_N"/>
    <property type="match status" value="1"/>
</dbReference>
<evidence type="ECO:0000259" key="7">
    <source>
        <dbReference type="Pfam" id="PF00370"/>
    </source>
</evidence>
<dbReference type="InterPro" id="IPR018484">
    <property type="entry name" value="FGGY_N"/>
</dbReference>
<keyword evidence="4" id="KW-0418">Kinase</keyword>
<keyword evidence="6" id="KW-0684">Rhamnose metabolism</keyword>
<evidence type="ECO:0000259" key="8">
    <source>
        <dbReference type="Pfam" id="PF02782"/>
    </source>
</evidence>
<evidence type="ECO:0000256" key="3">
    <source>
        <dbReference type="ARBA" id="ARBA00022741"/>
    </source>
</evidence>
<dbReference type="PANTHER" id="PTHR43095">
    <property type="entry name" value="SUGAR KINASE"/>
    <property type="match status" value="1"/>
</dbReference>
<sequence length="490" mass="55490">MNTIKNIISLDCGNSSYRVVLGKYDGNKITTEVIAQESNGMTKVQDYYYWDLYKIFDFFIKSLKEVLGKVDKIDSIGVCTWGVDFALYDKDKNMLSNPLSYRNTIGEKSLNNLSKDEKDKMFYDTGILCDKINSVFMLNGIKEKMPDIFEKADKLLMIPDILNYMLTGVMINEPSELSTTQLLSSITKDISLEICNKFGIPKELFSEIGVHGDTIDNLLPSIKDELGIDYDIPVILVPSHDTASAVVAIPSMDDNFAFISSGTWSLIGAELDEPVVTKEVLESNLTNELGAFNKITILKNSAGMFIIQRIKKEYDEITKRDNSWEEINNIADMYQGEVPLININNIRFFNPEHMGNEIHNYLVETNQHKGKFDWSIVIKAVQESMACCYAQTINSLEKVIGKEFKEIFIVGGGSKNIVVNELTAKRTGKKIIACSKESTSLGNIVVQIKHFKKEISLKEMREIIKKSIDLEEYHVEVEENGIVDRYSRLI</sequence>
<dbReference type="GO" id="GO:0019301">
    <property type="term" value="P:rhamnose catabolic process"/>
    <property type="evidence" value="ECO:0007669"/>
    <property type="project" value="InterPro"/>
</dbReference>
<dbReference type="EMBL" id="CP058561">
    <property type="protein sequence ID" value="QUH27902.1"/>
    <property type="molecule type" value="Genomic_DNA"/>
</dbReference>
<organism evidence="9 10">
    <name type="scientific">Vallitalea guaymasensis</name>
    <dbReference type="NCBI Taxonomy" id="1185412"/>
    <lineage>
        <taxon>Bacteria</taxon>
        <taxon>Bacillati</taxon>
        <taxon>Bacillota</taxon>
        <taxon>Clostridia</taxon>
        <taxon>Lachnospirales</taxon>
        <taxon>Vallitaleaceae</taxon>
        <taxon>Vallitalea</taxon>
    </lineage>
</organism>
<dbReference type="Proteomes" id="UP000677305">
    <property type="component" value="Chromosome"/>
</dbReference>
<dbReference type="GO" id="GO:0005524">
    <property type="term" value="F:ATP binding"/>
    <property type="evidence" value="ECO:0007669"/>
    <property type="project" value="UniProtKB-KW"/>
</dbReference>
<name>A0A8J8M7M6_9FIRM</name>
<proteinExistence type="inferred from homology"/>
<evidence type="ECO:0000256" key="2">
    <source>
        <dbReference type="ARBA" id="ARBA00022679"/>
    </source>
</evidence>
<dbReference type="InterPro" id="IPR013449">
    <property type="entry name" value="Rhamnulokinase"/>
</dbReference>
<feature type="domain" description="Carbohydrate kinase FGGY N-terminal" evidence="7">
    <location>
        <begin position="7"/>
        <end position="247"/>
    </location>
</feature>
<keyword evidence="2" id="KW-0808">Transferase</keyword>
<dbReference type="KEGG" id="vgu:HYG85_02815"/>
<comment type="similarity">
    <text evidence="1">Belongs to the FGGY kinase family.</text>
</comment>
<keyword evidence="5" id="KW-0067">ATP-binding</keyword>
<feature type="domain" description="Carbohydrate kinase FGGY C-terminal" evidence="8">
    <location>
        <begin position="258"/>
        <end position="447"/>
    </location>
</feature>
<keyword evidence="10" id="KW-1185">Reference proteome</keyword>
<evidence type="ECO:0000313" key="9">
    <source>
        <dbReference type="EMBL" id="QUH27902.1"/>
    </source>
</evidence>
<dbReference type="InterPro" id="IPR018485">
    <property type="entry name" value="FGGY_C"/>
</dbReference>
<keyword evidence="3" id="KW-0547">Nucleotide-binding</keyword>
<accession>A0A8J8M7M6</accession>
<dbReference type="GO" id="GO:0008993">
    <property type="term" value="F:rhamnulokinase activity"/>
    <property type="evidence" value="ECO:0007669"/>
    <property type="project" value="InterPro"/>
</dbReference>
<evidence type="ECO:0000256" key="5">
    <source>
        <dbReference type="ARBA" id="ARBA00022840"/>
    </source>
</evidence>
<gene>
    <name evidence="9" type="ORF">HYG85_02815</name>
</gene>
<dbReference type="PANTHER" id="PTHR43095:SF2">
    <property type="entry name" value="GLUCONOKINASE"/>
    <property type="match status" value="1"/>
</dbReference>
<dbReference type="Pfam" id="PF02782">
    <property type="entry name" value="FGGY_C"/>
    <property type="match status" value="1"/>
</dbReference>